<dbReference type="Proteomes" id="UP000095281">
    <property type="component" value="Unplaced"/>
</dbReference>
<organism evidence="2 3">
    <name type="scientific">Meloidogyne hapla</name>
    <name type="common">Root-knot nematode worm</name>
    <dbReference type="NCBI Taxonomy" id="6305"/>
    <lineage>
        <taxon>Eukaryota</taxon>
        <taxon>Metazoa</taxon>
        <taxon>Ecdysozoa</taxon>
        <taxon>Nematoda</taxon>
        <taxon>Chromadorea</taxon>
        <taxon>Rhabditida</taxon>
        <taxon>Tylenchina</taxon>
        <taxon>Tylenchomorpha</taxon>
        <taxon>Tylenchoidea</taxon>
        <taxon>Meloidogynidae</taxon>
        <taxon>Meloidogyninae</taxon>
        <taxon>Meloidogyne</taxon>
    </lineage>
</organism>
<protein>
    <submittedName>
        <fullName evidence="3">DUF148 domain-containing protein</fullName>
    </submittedName>
</protein>
<keyword evidence="2" id="KW-1185">Reference proteome</keyword>
<name>A0A1I8BWI2_MELHA</name>
<evidence type="ECO:0000256" key="1">
    <source>
        <dbReference type="SAM" id="SignalP"/>
    </source>
</evidence>
<sequence length="162" mass="18047">MFTSKFCIIFILFLISFANLINCKNEENKDKESEPVFKFQARARLASCHHGVLVLLYLGFGEISIATPSPGGQTELEVARADHLKQIAEDLNKSVNDLKVAYNKDTKPSTNVIINCIQNYVDAYQEVQSNISSVVVPNNDRQITSSIGAMMREVAPLMAKIH</sequence>
<dbReference type="AlphaFoldDB" id="A0A1I8BWI2"/>
<feature type="chain" id="PRO_5009316232" evidence="1">
    <location>
        <begin position="24"/>
        <end position="162"/>
    </location>
</feature>
<evidence type="ECO:0000313" key="3">
    <source>
        <dbReference type="WBParaSite" id="MhA1_Contig681.frz3.gene1"/>
    </source>
</evidence>
<evidence type="ECO:0000313" key="2">
    <source>
        <dbReference type="Proteomes" id="UP000095281"/>
    </source>
</evidence>
<reference evidence="3" key="1">
    <citation type="submission" date="2016-11" db="UniProtKB">
        <authorList>
            <consortium name="WormBaseParasite"/>
        </authorList>
    </citation>
    <scope>IDENTIFICATION</scope>
</reference>
<feature type="signal peptide" evidence="1">
    <location>
        <begin position="1"/>
        <end position="23"/>
    </location>
</feature>
<dbReference type="WBParaSite" id="MhA1_Contig681.frz3.gene1">
    <property type="protein sequence ID" value="MhA1_Contig681.frz3.gene1"/>
    <property type="gene ID" value="MhA1_Contig681.frz3.gene1"/>
</dbReference>
<accession>A0A1I8BWI2</accession>
<keyword evidence="1" id="KW-0732">Signal</keyword>
<proteinExistence type="predicted"/>